<organism evidence="2">
    <name type="scientific">Sporolithon durum</name>
    <dbReference type="NCBI Taxonomy" id="48970"/>
    <lineage>
        <taxon>Eukaryota</taxon>
        <taxon>Rhodophyta</taxon>
        <taxon>Florideophyceae</taxon>
        <taxon>Corallinophycidae</taxon>
        <taxon>Sporolithales</taxon>
        <taxon>Sporolithaceae</taxon>
        <taxon>Sporolithon</taxon>
    </lineage>
</organism>
<dbReference type="InterPro" id="IPR025960">
    <property type="entry name" value="RVT_N"/>
</dbReference>
<evidence type="ECO:0000313" key="2">
    <source>
        <dbReference type="EMBL" id="AMK96076.1"/>
    </source>
</evidence>
<dbReference type="EMBL" id="KT266785">
    <property type="protein sequence ID" value="AMK96076.1"/>
    <property type="molecule type" value="Genomic_DNA"/>
</dbReference>
<accession>A0A141SCQ8</accession>
<dbReference type="AlphaFoldDB" id="A0A141SCQ8"/>
<feature type="domain" description="Reverse transcriptase N-terminal" evidence="1">
    <location>
        <begin position="14"/>
        <end position="66"/>
    </location>
</feature>
<gene>
    <name evidence="2" type="primary">ORF476</name>
    <name evidence="2" type="ORF">Sdur_016</name>
</gene>
<proteinExistence type="predicted"/>
<reference evidence="2" key="1">
    <citation type="submission" date="2015-07" db="EMBL/GenBank/DDBJ databases">
        <title>Reconstructing the complex evolutionary history of mobile plasmids in red algal genomes.</title>
        <authorList>
            <person name="Lee J."/>
            <person name="Kim K.M."/>
            <person name="Yang E.C."/>
            <person name="Miller K.A."/>
            <person name="Boo S.M."/>
            <person name="Bhattacharya D."/>
            <person name="Yoon H.S."/>
        </authorList>
    </citation>
    <scope>NUCLEOTIDE SEQUENCE</scope>
</reference>
<keyword evidence="2" id="KW-0934">Plastid</keyword>
<sequence>MSMKLARNFNTIVWKYIYWIKLNKYVYYLKSRIYKALVQNYYKKAYYLQVKLISSPLVKILALKKILYLKQKIFINDFHLLSNTWRDFHIGYLSNYLNFDDSLDVDILLYKESKLLNTQLSNLFNIFKQIRELLTSWVLEVYLQSFYDTKSKNYFRFSDFQANFITNFANLNSELTLYSITIELKSIFYFMSTDFLLTKLNINQKLRHFLADWLLKGKLINIVRLLHSIKYGLNYEDIELYIGKLLIDFTILILFDEIKFMLQADVDCNNKLLTENFYAFSNDCQILLLSNNYTVLKKWQYVYWKWLVSNGVQVLYTVTQKITSCFEGNYLGKYFITYESSKFCKSLFIKPSLYAQFCLLRDISIIIKELKGKSFFLLIIQLNKFLLYYSRLFLKVSRQNIFSLLDYLIYLKLKAYIINMDSGLSHYKIKAKYFPSNQYCFNNKIQASMWIMSSLIRDSINYKLYFLIKLSWFSE</sequence>
<dbReference type="RefSeq" id="YP_009243834.1">
    <property type="nucleotide sequence ID" value="NC_029857.1"/>
</dbReference>
<geneLocation type="plastid" evidence="2"/>
<dbReference type="GeneID" id="27215518"/>
<name>A0A141SCQ8_9FLOR</name>
<dbReference type="Pfam" id="PF13655">
    <property type="entry name" value="RVT_N"/>
    <property type="match status" value="1"/>
</dbReference>
<evidence type="ECO:0000259" key="1">
    <source>
        <dbReference type="Pfam" id="PF13655"/>
    </source>
</evidence>
<protein>
    <recommendedName>
        <fullName evidence="1">Reverse transcriptase N-terminal domain-containing protein</fullName>
    </recommendedName>
</protein>